<dbReference type="InterPro" id="IPR036410">
    <property type="entry name" value="HSP_DnaJ_Cys-rich_dom_sf"/>
</dbReference>
<dbReference type="Proteomes" id="UP000230423">
    <property type="component" value="Unassembled WGS sequence"/>
</dbReference>
<evidence type="ECO:0000259" key="14">
    <source>
        <dbReference type="PROSITE" id="PS51188"/>
    </source>
</evidence>
<organism evidence="15 16">
    <name type="scientific">Teladorsagia circumcincta</name>
    <name type="common">Brown stomach worm</name>
    <name type="synonym">Ostertagia circumcincta</name>
    <dbReference type="NCBI Taxonomy" id="45464"/>
    <lineage>
        <taxon>Eukaryota</taxon>
        <taxon>Metazoa</taxon>
        <taxon>Ecdysozoa</taxon>
        <taxon>Nematoda</taxon>
        <taxon>Chromadorea</taxon>
        <taxon>Rhabditida</taxon>
        <taxon>Rhabditina</taxon>
        <taxon>Rhabditomorpha</taxon>
        <taxon>Strongyloidea</taxon>
        <taxon>Trichostrongylidae</taxon>
        <taxon>Teladorsagia</taxon>
    </lineage>
</organism>
<dbReference type="InterPro" id="IPR001305">
    <property type="entry name" value="HSP_DnaJ_Cys-rich_dom"/>
</dbReference>
<dbReference type="GO" id="GO:0006457">
    <property type="term" value="P:protein folding"/>
    <property type="evidence" value="ECO:0007669"/>
    <property type="project" value="InterPro"/>
</dbReference>
<dbReference type="SMART" id="SM00271">
    <property type="entry name" value="DnaJ"/>
    <property type="match status" value="1"/>
</dbReference>
<evidence type="ECO:0000256" key="3">
    <source>
        <dbReference type="ARBA" id="ARBA00022737"/>
    </source>
</evidence>
<dbReference type="SUPFAM" id="SSF81324">
    <property type="entry name" value="Voltage-gated potassium channels"/>
    <property type="match status" value="1"/>
</dbReference>
<evidence type="ECO:0000256" key="6">
    <source>
        <dbReference type="ARBA" id="ARBA00023186"/>
    </source>
</evidence>
<dbReference type="CDD" id="cd10747">
    <property type="entry name" value="DnaJ_C"/>
    <property type="match status" value="1"/>
</dbReference>
<keyword evidence="6" id="KW-0143">Chaperone</keyword>
<keyword evidence="12" id="KW-0472">Membrane</keyword>
<dbReference type="GO" id="GO:0030544">
    <property type="term" value="F:Hsp70 protein binding"/>
    <property type="evidence" value="ECO:0007669"/>
    <property type="project" value="InterPro"/>
</dbReference>
<keyword evidence="12" id="KW-1133">Transmembrane helix</keyword>
<dbReference type="InterPro" id="IPR044713">
    <property type="entry name" value="DNJA1/2-like"/>
</dbReference>
<evidence type="ECO:0000256" key="8">
    <source>
        <dbReference type="ARBA" id="ARBA00023289"/>
    </source>
</evidence>
<evidence type="ECO:0000256" key="10">
    <source>
        <dbReference type="SAM" id="Coils"/>
    </source>
</evidence>
<evidence type="ECO:0000256" key="11">
    <source>
        <dbReference type="SAM" id="MobiDB-lite"/>
    </source>
</evidence>
<evidence type="ECO:0000313" key="16">
    <source>
        <dbReference type="Proteomes" id="UP000230423"/>
    </source>
</evidence>
<feature type="region of interest" description="Disordered" evidence="11">
    <location>
        <begin position="404"/>
        <end position="423"/>
    </location>
</feature>
<keyword evidence="5 9" id="KW-0862">Zinc</keyword>
<dbReference type="FunFam" id="1.10.287.110:FF:000016">
    <property type="entry name" value="DnaJ (Hsp40) homolog, subfamily A, member 2"/>
    <property type="match status" value="1"/>
</dbReference>
<dbReference type="PROSITE" id="PS00636">
    <property type="entry name" value="DNAJ_1"/>
    <property type="match status" value="1"/>
</dbReference>
<keyword evidence="16" id="KW-1185">Reference proteome</keyword>
<feature type="transmembrane region" description="Helical" evidence="12">
    <location>
        <begin position="936"/>
        <end position="957"/>
    </location>
</feature>
<dbReference type="InterPro" id="IPR002939">
    <property type="entry name" value="DnaJ_C"/>
</dbReference>
<keyword evidence="12" id="KW-0812">Transmembrane</keyword>
<gene>
    <name evidence="15" type="ORF">TELCIR_08013</name>
</gene>
<dbReference type="GO" id="GO:0005524">
    <property type="term" value="F:ATP binding"/>
    <property type="evidence" value="ECO:0007669"/>
    <property type="project" value="InterPro"/>
</dbReference>
<dbReference type="GO" id="GO:0051082">
    <property type="term" value="F:unfolded protein binding"/>
    <property type="evidence" value="ECO:0007669"/>
    <property type="project" value="InterPro"/>
</dbReference>
<dbReference type="Gene3D" id="1.10.287.70">
    <property type="match status" value="2"/>
</dbReference>
<dbReference type="GO" id="GO:0008270">
    <property type="term" value="F:zinc ion binding"/>
    <property type="evidence" value="ECO:0007669"/>
    <property type="project" value="UniProtKB-KW"/>
</dbReference>
<dbReference type="Gene3D" id="1.10.287.110">
    <property type="entry name" value="DnaJ domain"/>
    <property type="match status" value="1"/>
</dbReference>
<dbReference type="FunFam" id="2.60.260.20:FF:000003">
    <property type="entry name" value="DnaJ subfamily A member 2"/>
    <property type="match status" value="1"/>
</dbReference>
<reference evidence="15 16" key="1">
    <citation type="submission" date="2015-09" db="EMBL/GenBank/DDBJ databases">
        <title>Draft genome of the parasitic nematode Teladorsagia circumcincta isolate WARC Sus (inbred).</title>
        <authorList>
            <person name="Mitreva M."/>
        </authorList>
    </citation>
    <scope>NUCLEOTIDE SEQUENCE [LARGE SCALE GENOMIC DNA]</scope>
    <source>
        <strain evidence="15 16">S</strain>
    </source>
</reference>
<keyword evidence="7" id="KW-0449">Lipoprotein</keyword>
<evidence type="ECO:0000256" key="5">
    <source>
        <dbReference type="ARBA" id="ARBA00022833"/>
    </source>
</evidence>
<name>A0A2G9UIR0_TELCI</name>
<evidence type="ECO:0000256" key="4">
    <source>
        <dbReference type="ARBA" id="ARBA00022771"/>
    </source>
</evidence>
<feature type="coiled-coil region" evidence="10">
    <location>
        <begin position="440"/>
        <end position="509"/>
    </location>
</feature>
<keyword evidence="2 9" id="KW-0479">Metal-binding</keyword>
<dbReference type="Pfam" id="PF07885">
    <property type="entry name" value="Ion_trans_2"/>
    <property type="match status" value="1"/>
</dbReference>
<dbReference type="HAMAP" id="MF_01152">
    <property type="entry name" value="DnaJ"/>
    <property type="match status" value="1"/>
</dbReference>
<dbReference type="PANTHER" id="PTHR43888">
    <property type="entry name" value="DNAJ-LIKE-2, ISOFORM A-RELATED"/>
    <property type="match status" value="1"/>
</dbReference>
<keyword evidence="10" id="KW-0175">Coiled coil</keyword>
<dbReference type="Pfam" id="PF00226">
    <property type="entry name" value="DnaJ"/>
    <property type="match status" value="1"/>
</dbReference>
<dbReference type="Gene3D" id="2.60.260.20">
    <property type="entry name" value="Urease metallochaperone UreE, N-terminal domain"/>
    <property type="match status" value="2"/>
</dbReference>
<dbReference type="Pfam" id="PF00684">
    <property type="entry name" value="DnaJ_CXXCXGXG"/>
    <property type="match status" value="1"/>
</dbReference>
<feature type="transmembrane region" description="Helical" evidence="12">
    <location>
        <begin position="846"/>
        <end position="866"/>
    </location>
</feature>
<evidence type="ECO:0000256" key="2">
    <source>
        <dbReference type="ARBA" id="ARBA00022723"/>
    </source>
</evidence>
<evidence type="ECO:0000313" key="15">
    <source>
        <dbReference type="EMBL" id="PIO70141.1"/>
    </source>
</evidence>
<dbReference type="GO" id="GO:0009408">
    <property type="term" value="P:response to heat"/>
    <property type="evidence" value="ECO:0007669"/>
    <property type="project" value="InterPro"/>
</dbReference>
<feature type="coiled-coil region" evidence="10">
    <location>
        <begin position="576"/>
        <end position="649"/>
    </location>
</feature>
<proteinExistence type="inferred from homology"/>
<dbReference type="InterPro" id="IPR018253">
    <property type="entry name" value="DnaJ_domain_CS"/>
</dbReference>
<dbReference type="SUPFAM" id="SSF46565">
    <property type="entry name" value="Chaperone J-domain"/>
    <property type="match status" value="1"/>
</dbReference>
<dbReference type="SUPFAM" id="SSF57938">
    <property type="entry name" value="DnaJ/Hsp40 cysteine-rich domain"/>
    <property type="match status" value="1"/>
</dbReference>
<evidence type="ECO:0000256" key="7">
    <source>
        <dbReference type="ARBA" id="ARBA00023288"/>
    </source>
</evidence>
<evidence type="ECO:0000259" key="13">
    <source>
        <dbReference type="PROSITE" id="PS50076"/>
    </source>
</evidence>
<dbReference type="CDD" id="cd06257">
    <property type="entry name" value="DnaJ"/>
    <property type="match status" value="1"/>
</dbReference>
<dbReference type="InterPro" id="IPR008971">
    <property type="entry name" value="HSP40/DnaJ_pept-bd"/>
</dbReference>
<keyword evidence="8" id="KW-0636">Prenylation</keyword>
<dbReference type="AlphaFoldDB" id="A0A2G9UIR0"/>
<keyword evidence="1" id="KW-0488">Methylation</keyword>
<dbReference type="InterPro" id="IPR012724">
    <property type="entry name" value="DnaJ"/>
</dbReference>
<accession>A0A2G9UIR0</accession>
<dbReference type="InterPro" id="IPR036869">
    <property type="entry name" value="J_dom_sf"/>
</dbReference>
<evidence type="ECO:0000256" key="12">
    <source>
        <dbReference type="SAM" id="Phobius"/>
    </source>
</evidence>
<protein>
    <submittedName>
        <fullName evidence="15">DnaJ domain protein</fullName>
    </submittedName>
</protein>
<keyword evidence="4 9" id="KW-0863">Zinc-finger</keyword>
<dbReference type="InterPro" id="IPR001623">
    <property type="entry name" value="DnaJ_domain"/>
</dbReference>
<feature type="domain" description="J" evidence="13">
    <location>
        <begin position="21"/>
        <end position="83"/>
    </location>
</feature>
<dbReference type="PROSITE" id="PS51188">
    <property type="entry name" value="ZF_CR"/>
    <property type="match status" value="1"/>
</dbReference>
<feature type="zinc finger region" description="CR-type" evidence="9">
    <location>
        <begin position="148"/>
        <end position="232"/>
    </location>
</feature>
<dbReference type="PROSITE" id="PS50076">
    <property type="entry name" value="DNAJ_2"/>
    <property type="match status" value="1"/>
</dbReference>
<evidence type="ECO:0000256" key="9">
    <source>
        <dbReference type="PROSITE-ProRule" id="PRU00546"/>
    </source>
</evidence>
<dbReference type="EMBL" id="KZ346377">
    <property type="protein sequence ID" value="PIO70141.1"/>
    <property type="molecule type" value="Genomic_DNA"/>
</dbReference>
<feature type="domain" description="CR-type" evidence="14">
    <location>
        <begin position="148"/>
        <end position="232"/>
    </location>
</feature>
<dbReference type="SUPFAM" id="SSF49493">
    <property type="entry name" value="HSP40/DnaJ peptide-binding domain"/>
    <property type="match status" value="2"/>
</dbReference>
<sequence>MFFHGGLGGMGRAHDGPVDTRLYDVLKVKPDASDDDIRKAYRKLAKEFHPDKNPNHGDQFKEISFAYEILSNPERRRRYDIGGLDAIKEGGGGGGFGGDLFSHIFGDDDDSPFSGFFGMGGGGRRRTRRKFQDTVYPLNVTLEEVYMGKTSKLRLSKKALCTKCKGTGGKTGQSYECHSCRGRGVKNLVQQIGPGMVQQMQVRCNDCGGEGSRIPESDKCGNCRGEKSEEVKKILEVHVEPGMRHNDKITFPGEGDQSDPDIEPGDVVIVIQVKPHDVFEREGDDLIAKKTISLNEALCGYEIPLKHLDGRTLILKNKPGDIITPDCVRGIVGEGMPQRRHHDIRGNLYVKFDVTFPSDHFLEDETKYKIIESAFPPVRKIAHPPNCEEVSLMEYDEKRYRGGRAGQAYDEDGSDEEMGGHAHHGPQPIWFGCNWLPSLQEKLQEERDDAVFELQRATHRIAALEEERNDYAERAEAASSEARDMARHNKELREQLHELEAELVASRTNSNIANRGNSMFAEFAEERVRLESDLKLLYCKYSALRKENCQLANELDEARLLALRRGRREGTQKCRCQQLSAELVELRGRVRTLDDRLASAKRDLMDRSIEKSGIDALLKCSYKSLKLEMESLRQERDKLRVERDKFFDENASLAARAANAETLMGYANDDIETLKIQLAMFREREQKKDAEKVSSLINGGSGDIEAECPIIPPPKLTATPIEKQFLDVEQNDDEDVLRRNSISASELRRLQRKQARKGKSKVLPVQYARRYSNLDTTRDFNKTTLEDVIEEKENDSSCKYSEETKIQIAEMPRKIGGMAAAMSVHLNAEGGQKSTVRLKSMFRSSALHVGLVIACVIYIYVGALIFKHLEFPHEIELRNTIAERFDEARRKFIEEAEEFRTEPNNELRGYDNETLNTLIDEYLENLFLEFDNPSTITFMAALVVLLLLYPFVGGICIHSVSHLSLFDSIYYCCITILTVGYGDIE</sequence>
<dbReference type="InterPro" id="IPR013099">
    <property type="entry name" value="K_chnl_dom"/>
</dbReference>
<dbReference type="FunFam" id="2.10.230.10:FF:000001">
    <property type="entry name" value="DnaJ subfamily A member 2"/>
    <property type="match status" value="1"/>
</dbReference>
<keyword evidence="3" id="KW-0677">Repeat</keyword>
<dbReference type="CDD" id="cd10719">
    <property type="entry name" value="DnaJ_zf"/>
    <property type="match status" value="1"/>
</dbReference>
<evidence type="ECO:0000256" key="1">
    <source>
        <dbReference type="ARBA" id="ARBA00022481"/>
    </source>
</evidence>
<dbReference type="Gene3D" id="2.10.230.10">
    <property type="entry name" value="Heat shock protein DnaJ, cysteine-rich domain"/>
    <property type="match status" value="1"/>
</dbReference>
<dbReference type="Pfam" id="PF01556">
    <property type="entry name" value="DnaJ_C"/>
    <property type="match status" value="1"/>
</dbReference>
<dbReference type="PRINTS" id="PR00625">
    <property type="entry name" value="JDOMAIN"/>
</dbReference>
<dbReference type="OrthoDB" id="550424at2759"/>